<dbReference type="EMBL" id="CP022521">
    <property type="protein sequence ID" value="ASO21222.1"/>
    <property type="molecule type" value="Genomic_DNA"/>
</dbReference>
<dbReference type="InterPro" id="IPR050171">
    <property type="entry name" value="MFS_Transporters"/>
</dbReference>
<dbReference type="PROSITE" id="PS00216">
    <property type="entry name" value="SUGAR_TRANSPORT_1"/>
    <property type="match status" value="1"/>
</dbReference>
<dbReference type="InterPro" id="IPR036259">
    <property type="entry name" value="MFS_trans_sf"/>
</dbReference>
<evidence type="ECO:0000256" key="6">
    <source>
        <dbReference type="ARBA" id="ARBA00023136"/>
    </source>
</evidence>
<evidence type="ECO:0000256" key="2">
    <source>
        <dbReference type="ARBA" id="ARBA00022448"/>
    </source>
</evidence>
<sequence>MTTALDHPTPRRVLPSGGATALQATILITFLAASSAPSPVYDLYRVHWDLAASTLTIVFAVYALSLLAALLVAGRVSDHLGRRPTVWISLGLVSASMVVFLIADAPGWLIVARVVQGLATGIATAALTAGVLDTTRTRGGVVNSVAPIIGMAFGALGSSLLVQAAPAPMRLVFLVLLILFVLQAVALIWLPETSLRRPGALRSLRPRIRLPAATRPVLPVVVPISIAAWALGGFHLSLGPSLAQTVTGSDSALPGGLLVFALTAAGAGSVLLLASISPHRAVVVGAAALAVGVLLTLLSVYGGQSWLFYLASITAGVGFGTGFQGALRMLVPLASPQERTGLMSTFYIVCYLGNSVPTILAGVLADSQGVVTAAAVHGAALIGLAALTLMGALRTRA</sequence>
<keyword evidence="5" id="KW-1133">Transmembrane helix</keyword>
<dbReference type="KEGG" id="ahg:AHOG_17985"/>
<dbReference type="Proteomes" id="UP000204221">
    <property type="component" value="Chromosome"/>
</dbReference>
<evidence type="ECO:0000256" key="1">
    <source>
        <dbReference type="ARBA" id="ARBA00004651"/>
    </source>
</evidence>
<reference evidence="7 8" key="1">
    <citation type="submission" date="2017-07" db="EMBL/GenBank/DDBJ databases">
        <title>Complete genome sequence of Actinoalloteichus hoggarensis DSM 45943, type strain of Actinoalloteichus hoggarensis.</title>
        <authorList>
            <person name="Ruckert C."/>
            <person name="Nouioui I."/>
            <person name="Willmese J."/>
            <person name="van Wezel G."/>
            <person name="Klenk H.-P."/>
            <person name="Kalinowski J."/>
            <person name="Zotchev S.B."/>
        </authorList>
    </citation>
    <scope>NUCLEOTIDE SEQUENCE [LARGE SCALE GENOMIC DNA]</scope>
    <source>
        <strain evidence="7 8">DSM 45943</strain>
    </source>
</reference>
<keyword evidence="4" id="KW-0812">Transmembrane</keyword>
<keyword evidence="6" id="KW-0472">Membrane</keyword>
<keyword evidence="2" id="KW-0813">Transport</keyword>
<dbReference type="InterPro" id="IPR011701">
    <property type="entry name" value="MFS"/>
</dbReference>
<dbReference type="Gene3D" id="1.20.1250.20">
    <property type="entry name" value="MFS general substrate transporter like domains"/>
    <property type="match status" value="1"/>
</dbReference>
<dbReference type="SUPFAM" id="SSF103473">
    <property type="entry name" value="MFS general substrate transporter"/>
    <property type="match status" value="1"/>
</dbReference>
<evidence type="ECO:0000256" key="3">
    <source>
        <dbReference type="ARBA" id="ARBA00022475"/>
    </source>
</evidence>
<dbReference type="GO" id="GO:0005886">
    <property type="term" value="C:plasma membrane"/>
    <property type="evidence" value="ECO:0007669"/>
    <property type="project" value="UniProtKB-SubCell"/>
</dbReference>
<proteinExistence type="predicted"/>
<evidence type="ECO:0000256" key="4">
    <source>
        <dbReference type="ARBA" id="ARBA00022692"/>
    </source>
</evidence>
<evidence type="ECO:0000313" key="7">
    <source>
        <dbReference type="EMBL" id="ASO21222.1"/>
    </source>
</evidence>
<evidence type="ECO:0000256" key="5">
    <source>
        <dbReference type="ARBA" id="ARBA00022989"/>
    </source>
</evidence>
<dbReference type="InterPro" id="IPR020846">
    <property type="entry name" value="MFS_dom"/>
</dbReference>
<gene>
    <name evidence="7" type="ORF">AHOG_17985</name>
</gene>
<keyword evidence="3" id="KW-1003">Cell membrane</keyword>
<keyword evidence="8" id="KW-1185">Reference proteome</keyword>
<dbReference type="AlphaFoldDB" id="A0A221W5K1"/>
<evidence type="ECO:0000313" key="8">
    <source>
        <dbReference type="Proteomes" id="UP000204221"/>
    </source>
</evidence>
<dbReference type="InterPro" id="IPR005829">
    <property type="entry name" value="Sugar_transporter_CS"/>
</dbReference>
<accession>A0A221W5K1</accession>
<name>A0A221W5K1_9PSEU</name>
<dbReference type="PANTHER" id="PTHR23517:SF13">
    <property type="entry name" value="MAJOR FACILITATOR SUPERFAMILY MFS_1"/>
    <property type="match status" value="1"/>
</dbReference>
<dbReference type="GO" id="GO:0022857">
    <property type="term" value="F:transmembrane transporter activity"/>
    <property type="evidence" value="ECO:0007669"/>
    <property type="project" value="InterPro"/>
</dbReference>
<dbReference type="OrthoDB" id="3177957at2"/>
<organism evidence="7 8">
    <name type="scientific">Actinoalloteichus hoggarensis</name>
    <dbReference type="NCBI Taxonomy" id="1470176"/>
    <lineage>
        <taxon>Bacteria</taxon>
        <taxon>Bacillati</taxon>
        <taxon>Actinomycetota</taxon>
        <taxon>Actinomycetes</taxon>
        <taxon>Pseudonocardiales</taxon>
        <taxon>Pseudonocardiaceae</taxon>
        <taxon>Actinoalloteichus</taxon>
    </lineage>
</organism>
<dbReference type="PROSITE" id="PS50850">
    <property type="entry name" value="MFS"/>
    <property type="match status" value="1"/>
</dbReference>
<dbReference type="PANTHER" id="PTHR23517">
    <property type="entry name" value="RESISTANCE PROTEIN MDTM, PUTATIVE-RELATED-RELATED"/>
    <property type="match status" value="1"/>
</dbReference>
<dbReference type="Pfam" id="PF07690">
    <property type="entry name" value="MFS_1"/>
    <property type="match status" value="1"/>
</dbReference>
<comment type="subcellular location">
    <subcellularLocation>
        <location evidence="1">Cell membrane</location>
        <topology evidence="1">Multi-pass membrane protein</topology>
    </subcellularLocation>
</comment>
<protein>
    <submittedName>
        <fullName evidence="7">Multidrug efflux system protein MdtL</fullName>
    </submittedName>
</protein>
<dbReference type="RefSeq" id="WP_093942421.1">
    <property type="nucleotide sequence ID" value="NZ_CP022521.1"/>
</dbReference>